<keyword evidence="2" id="KW-1185">Reference proteome</keyword>
<gene>
    <name evidence="1" type="ORF">TNIN_234511</name>
</gene>
<comment type="caution">
    <text evidence="1">The sequence shown here is derived from an EMBL/GenBank/DDBJ whole genome shotgun (WGS) entry which is preliminary data.</text>
</comment>
<reference evidence="1" key="1">
    <citation type="submission" date="2020-08" db="EMBL/GenBank/DDBJ databases">
        <title>Multicomponent nature underlies the extraordinary mechanical properties of spider dragline silk.</title>
        <authorList>
            <person name="Kono N."/>
            <person name="Nakamura H."/>
            <person name="Mori M."/>
            <person name="Yoshida Y."/>
            <person name="Ohtoshi R."/>
            <person name="Malay A.D."/>
            <person name="Moran D.A.P."/>
            <person name="Tomita M."/>
            <person name="Numata K."/>
            <person name="Arakawa K."/>
        </authorList>
    </citation>
    <scope>NUCLEOTIDE SEQUENCE</scope>
</reference>
<dbReference type="EMBL" id="BMAV01012200">
    <property type="protein sequence ID" value="GFY58662.1"/>
    <property type="molecule type" value="Genomic_DNA"/>
</dbReference>
<evidence type="ECO:0000313" key="1">
    <source>
        <dbReference type="EMBL" id="GFY58662.1"/>
    </source>
</evidence>
<accession>A0A8X6XTU5</accession>
<organism evidence="1 2">
    <name type="scientific">Trichonephila inaurata madagascariensis</name>
    <dbReference type="NCBI Taxonomy" id="2747483"/>
    <lineage>
        <taxon>Eukaryota</taxon>
        <taxon>Metazoa</taxon>
        <taxon>Ecdysozoa</taxon>
        <taxon>Arthropoda</taxon>
        <taxon>Chelicerata</taxon>
        <taxon>Arachnida</taxon>
        <taxon>Araneae</taxon>
        <taxon>Araneomorphae</taxon>
        <taxon>Entelegynae</taxon>
        <taxon>Araneoidea</taxon>
        <taxon>Nephilidae</taxon>
        <taxon>Trichonephila</taxon>
        <taxon>Trichonephila inaurata</taxon>
    </lineage>
</organism>
<proteinExistence type="predicted"/>
<protein>
    <submittedName>
        <fullName evidence="1">Uncharacterized protein</fullName>
    </submittedName>
</protein>
<dbReference type="Proteomes" id="UP000886998">
    <property type="component" value="Unassembled WGS sequence"/>
</dbReference>
<name>A0A8X6XTU5_9ARAC</name>
<dbReference type="AlphaFoldDB" id="A0A8X6XTU5"/>
<sequence>MAEDFNVKTIQVVLRFPKNPLGKMWKIAGWVSPRTPTTTELTPGFEFFTEKQRTKNTILKNLVTGVSRPLLKKRQKKKVCVLPGVFPKRENRKMSTVRRYVVCGGKTVINLPTNGL</sequence>
<evidence type="ECO:0000313" key="2">
    <source>
        <dbReference type="Proteomes" id="UP000886998"/>
    </source>
</evidence>